<evidence type="ECO:0000256" key="1">
    <source>
        <dbReference type="ARBA" id="ARBA00022837"/>
    </source>
</evidence>
<protein>
    <submittedName>
        <fullName evidence="4">Nuclear export mediator factor NEMF</fullName>
    </submittedName>
</protein>
<name>A0A0B2SVW9_GLYSO</name>
<reference evidence="4" key="1">
    <citation type="submission" date="2014-07" db="EMBL/GenBank/DDBJ databases">
        <title>Identification of a novel salt tolerance gene in wild soybean by whole-genome sequencing.</title>
        <authorList>
            <person name="Lam H.-M."/>
            <person name="Qi X."/>
            <person name="Li M.-W."/>
            <person name="Liu X."/>
            <person name="Xie M."/>
            <person name="Ni M."/>
            <person name="Xu X."/>
        </authorList>
    </citation>
    <scope>NUCLEOTIDE SEQUENCE [LARGE SCALE GENOMIC DNA]</scope>
    <source>
        <tissue evidence="4">Root</tissue>
    </source>
</reference>
<dbReference type="SUPFAM" id="SSF81301">
    <property type="entry name" value="Nucleotidyltransferase"/>
    <property type="match status" value="1"/>
</dbReference>
<evidence type="ECO:0000259" key="3">
    <source>
        <dbReference type="PROSITE" id="PS50222"/>
    </source>
</evidence>
<feature type="domain" description="EF-hand" evidence="3">
    <location>
        <begin position="221"/>
        <end position="253"/>
    </location>
</feature>
<organism evidence="4">
    <name type="scientific">Glycine soja</name>
    <name type="common">Wild soybean</name>
    <dbReference type="NCBI Taxonomy" id="3848"/>
    <lineage>
        <taxon>Eukaryota</taxon>
        <taxon>Viridiplantae</taxon>
        <taxon>Streptophyta</taxon>
        <taxon>Embryophyta</taxon>
        <taxon>Tracheophyta</taxon>
        <taxon>Spermatophyta</taxon>
        <taxon>Magnoliopsida</taxon>
        <taxon>eudicotyledons</taxon>
        <taxon>Gunneridae</taxon>
        <taxon>Pentapetalae</taxon>
        <taxon>rosids</taxon>
        <taxon>fabids</taxon>
        <taxon>Fabales</taxon>
        <taxon>Fabaceae</taxon>
        <taxon>Papilionoideae</taxon>
        <taxon>50 kb inversion clade</taxon>
        <taxon>NPAAA clade</taxon>
        <taxon>indigoferoid/millettioid clade</taxon>
        <taxon>Phaseoleae</taxon>
        <taxon>Glycine</taxon>
        <taxon>Glycine subgen. Soja</taxon>
    </lineage>
</organism>
<dbReference type="InterPro" id="IPR007685">
    <property type="entry name" value="RelA_SpoT"/>
</dbReference>
<gene>
    <name evidence="4" type="ORF">glysoja_045579</name>
</gene>
<sequence>MVELIEYNLEDVDAAILVVRVALAKGMNWDDLARMVKEEKKAGNPVAGLIDKLHLDRNCMTLLLNNNLDEMDDDEKTLPVDKSSGKSITKEETSSENDALDKGKKPGSVEVIENGKTRPLMEIQIRTTEMDRLAVGGIAAHSLYKAGLTDPEEAKRLKTIMLAATELTTLCLKDFLTSTNHKGIEIDQRDRAFCLLDKNGDDKISIEELTQVMEELGAPGEDAREMMQLLDSNSDDSLSYDEFHMFQEQESRKQWKNSIQ</sequence>
<dbReference type="CDD" id="cd00051">
    <property type="entry name" value="EFh"/>
    <property type="match status" value="1"/>
</dbReference>
<dbReference type="InterPro" id="IPR043519">
    <property type="entry name" value="NT_sf"/>
</dbReference>
<dbReference type="AlphaFoldDB" id="A0A0B2SVW9"/>
<feature type="compositionally biased region" description="Basic and acidic residues" evidence="2">
    <location>
        <begin position="88"/>
        <end position="104"/>
    </location>
</feature>
<dbReference type="SMART" id="SM00054">
    <property type="entry name" value="EFh"/>
    <property type="match status" value="2"/>
</dbReference>
<accession>A0A0B2SVW9</accession>
<evidence type="ECO:0000313" key="4">
    <source>
        <dbReference type="EMBL" id="KHN49088.1"/>
    </source>
</evidence>
<keyword evidence="1" id="KW-0106">Calcium</keyword>
<dbReference type="InterPro" id="IPR002048">
    <property type="entry name" value="EF_hand_dom"/>
</dbReference>
<dbReference type="PANTHER" id="PTHR21262:SF12">
    <property type="entry name" value="GTP DIPHOSPHOKINASE CRSH, CHLOROPLASTIC-RELATED"/>
    <property type="match status" value="1"/>
</dbReference>
<dbReference type="GO" id="GO:0015969">
    <property type="term" value="P:guanosine tetraphosphate metabolic process"/>
    <property type="evidence" value="ECO:0007669"/>
    <property type="project" value="InterPro"/>
</dbReference>
<dbReference type="Gene3D" id="1.10.238.10">
    <property type="entry name" value="EF-hand"/>
    <property type="match status" value="1"/>
</dbReference>
<dbReference type="SUPFAM" id="SSF47473">
    <property type="entry name" value="EF-hand"/>
    <property type="match status" value="1"/>
</dbReference>
<dbReference type="PANTHER" id="PTHR21262">
    <property type="entry name" value="GUANOSINE-3',5'-BIS DIPHOSPHATE 3'-PYROPHOSPHOHYDROLASE"/>
    <property type="match status" value="1"/>
</dbReference>
<dbReference type="Proteomes" id="UP000053555">
    <property type="component" value="Unassembled WGS sequence"/>
</dbReference>
<dbReference type="GO" id="GO:0005509">
    <property type="term" value="F:calcium ion binding"/>
    <property type="evidence" value="ECO:0007669"/>
    <property type="project" value="InterPro"/>
</dbReference>
<dbReference type="PROSITE" id="PS50222">
    <property type="entry name" value="EF_HAND_2"/>
    <property type="match status" value="2"/>
</dbReference>
<dbReference type="InterPro" id="IPR011992">
    <property type="entry name" value="EF-hand-dom_pair"/>
</dbReference>
<evidence type="ECO:0000256" key="2">
    <source>
        <dbReference type="SAM" id="MobiDB-lite"/>
    </source>
</evidence>
<dbReference type="EMBL" id="KN639212">
    <property type="protein sequence ID" value="KHN49088.1"/>
    <property type="molecule type" value="Genomic_DNA"/>
</dbReference>
<dbReference type="Pfam" id="PF04607">
    <property type="entry name" value="RelA_SpoT"/>
    <property type="match status" value="1"/>
</dbReference>
<feature type="domain" description="EF-hand" evidence="3">
    <location>
        <begin position="184"/>
        <end position="219"/>
    </location>
</feature>
<proteinExistence type="predicted"/>
<dbReference type="Pfam" id="PF13499">
    <property type="entry name" value="EF-hand_7"/>
    <property type="match status" value="1"/>
</dbReference>
<feature type="region of interest" description="Disordered" evidence="2">
    <location>
        <begin position="73"/>
        <end position="109"/>
    </location>
</feature>
<dbReference type="InterPro" id="IPR018247">
    <property type="entry name" value="EF_Hand_1_Ca_BS"/>
</dbReference>
<dbReference type="PROSITE" id="PS00018">
    <property type="entry name" value="EF_HAND_1"/>
    <property type="match status" value="2"/>
</dbReference>